<dbReference type="PANTHER" id="PTHR31057:SF0">
    <property type="entry name" value="E3 UFM1-PROTEIN LIGASE 1"/>
    <property type="match status" value="1"/>
</dbReference>
<dbReference type="Proteomes" id="UP000028924">
    <property type="component" value="Unassembled WGS sequence"/>
</dbReference>
<dbReference type="Pfam" id="PF25870">
    <property type="entry name" value="WHD_UFL1_5th"/>
    <property type="match status" value="1"/>
</dbReference>
<reference evidence="3 4" key="1">
    <citation type="journal article" date="2014" name="BMC Genomics">
        <title>Oil accumulation mechanisms of the oleaginous microalga Chlorella protothecoides revealed through its genome, transcriptomes, and proteomes.</title>
        <authorList>
            <person name="Gao C."/>
            <person name="Wang Y."/>
            <person name="Shen Y."/>
            <person name="Yan D."/>
            <person name="He X."/>
            <person name="Dai J."/>
            <person name="Wu Q."/>
        </authorList>
    </citation>
    <scope>NUCLEOTIDE SEQUENCE [LARGE SCALE GENOMIC DNA]</scope>
    <source>
        <strain evidence="3 4">0710</strain>
    </source>
</reference>
<dbReference type="InterPro" id="IPR056761">
    <property type="entry name" value="Ufl1-like_C"/>
</dbReference>
<name>A0A087SN94_AUXPR</name>
<evidence type="ECO:0000259" key="2">
    <source>
        <dbReference type="Pfam" id="PF25041"/>
    </source>
</evidence>
<dbReference type="eggNOG" id="KOG2235">
    <property type="taxonomic scope" value="Eukaryota"/>
</dbReference>
<feature type="domain" description="E3 UFM1-protein ligase-like C-terminal" evidence="2">
    <location>
        <begin position="369"/>
        <end position="460"/>
    </location>
</feature>
<sequence>MEEPSLLDLLQGLEDVQTKKTEVRLSERNVVELVNKLKGMGLIGDDLLHTSNGREYITRDALTRKVLSTARASRRVPLVDLPAALGVDLLHCQEAARQAAAGAGAHDILLAQDELFAREYFDDLAAEVDEVLEEQGMAPVGDLAQRFGLASDLLLIQLRPHLGRDVRARLEGGYLYTQALTVRLKAQLRGALRGSTVPIGVPALLSSLDLGGTPFLQSLVPGLVEQLVAEGAVHGSLAGGATTWIPAAFVATQVQQARQSFAENGFLDWSTAKRFTTQDPKNWAARELGGGVALEHSYASHQLLHQLEAAMEETLAEGSWLDARPLLPPALPEEDAEELVLRSTSKFPSLSELGREEGLRLRAADKRREKELLAGHSAELEARLAACEPGDGPAVLAVAVPLLLATHASKLVNLPGRALAPALRALEGKLMSEAAELLPALHAAVLTRLQGGEGGAEMEELARRTRLLLLGKMEGMTA</sequence>
<proteinExistence type="predicted"/>
<dbReference type="GO" id="GO:1990592">
    <property type="term" value="P:protein K69-linked ufmylation"/>
    <property type="evidence" value="ECO:0007669"/>
    <property type="project" value="TreeGrafter"/>
</dbReference>
<dbReference type="KEGG" id="apro:F751_4468"/>
<dbReference type="EMBL" id="KL662144">
    <property type="protein sequence ID" value="KFM27198.1"/>
    <property type="molecule type" value="Genomic_DNA"/>
</dbReference>
<keyword evidence="4" id="KW-1185">Reference proteome</keyword>
<dbReference type="GO" id="GO:0034976">
    <property type="term" value="P:response to endoplasmic reticulum stress"/>
    <property type="evidence" value="ECO:0007669"/>
    <property type="project" value="TreeGrafter"/>
</dbReference>
<accession>A0A087SN94</accession>
<dbReference type="GO" id="GO:0032434">
    <property type="term" value="P:regulation of proteasomal ubiquitin-dependent protein catabolic process"/>
    <property type="evidence" value="ECO:0007669"/>
    <property type="project" value="TreeGrafter"/>
</dbReference>
<dbReference type="OrthoDB" id="10258297at2759"/>
<organism evidence="3 4">
    <name type="scientific">Auxenochlorella protothecoides</name>
    <name type="common">Green microalga</name>
    <name type="synonym">Chlorella protothecoides</name>
    <dbReference type="NCBI Taxonomy" id="3075"/>
    <lineage>
        <taxon>Eukaryota</taxon>
        <taxon>Viridiplantae</taxon>
        <taxon>Chlorophyta</taxon>
        <taxon>core chlorophytes</taxon>
        <taxon>Trebouxiophyceae</taxon>
        <taxon>Chlorellales</taxon>
        <taxon>Chlorellaceae</taxon>
        <taxon>Auxenochlorella</taxon>
    </lineage>
</organism>
<gene>
    <name evidence="3" type="ORF">F751_4468</name>
</gene>
<dbReference type="STRING" id="3075.A0A087SN94"/>
<evidence type="ECO:0000313" key="4">
    <source>
        <dbReference type="Proteomes" id="UP000028924"/>
    </source>
</evidence>
<dbReference type="GO" id="GO:0061666">
    <property type="term" value="F:UFM1 ligase activity"/>
    <property type="evidence" value="ECO:0007669"/>
    <property type="project" value="InterPro"/>
</dbReference>
<dbReference type="Pfam" id="PF25041">
    <property type="entry name" value="UFL1_C"/>
    <property type="match status" value="1"/>
</dbReference>
<dbReference type="GeneID" id="23615859"/>
<dbReference type="Pfam" id="PF09743">
    <property type="entry name" value="E3_UFM1_ligase"/>
    <property type="match status" value="1"/>
</dbReference>
<dbReference type="RefSeq" id="XP_011400165.1">
    <property type="nucleotide sequence ID" value="XM_011401863.1"/>
</dbReference>
<evidence type="ECO:0000313" key="3">
    <source>
        <dbReference type="EMBL" id="KFM27198.1"/>
    </source>
</evidence>
<dbReference type="InterPro" id="IPR056579">
    <property type="entry name" value="Ufl1_N"/>
</dbReference>
<protein>
    <submittedName>
        <fullName evidence="3">E3 UFM1-protein ligase 1-like protein</fullName>
    </submittedName>
</protein>
<dbReference type="AlphaFoldDB" id="A0A087SN94"/>
<keyword evidence="3" id="KW-0436">Ligase</keyword>
<evidence type="ECO:0000259" key="1">
    <source>
        <dbReference type="Pfam" id="PF09743"/>
    </source>
</evidence>
<dbReference type="GO" id="GO:0005789">
    <property type="term" value="C:endoplasmic reticulum membrane"/>
    <property type="evidence" value="ECO:0007669"/>
    <property type="project" value="TreeGrafter"/>
</dbReference>
<feature type="domain" description="E3 UFM1-protein ligase 1-like N-terminal" evidence="1">
    <location>
        <begin position="6"/>
        <end position="282"/>
    </location>
</feature>
<dbReference type="InterPro" id="IPR018611">
    <property type="entry name" value="Ufl1"/>
</dbReference>
<dbReference type="PANTHER" id="PTHR31057">
    <property type="entry name" value="E3 UFM1-PROTEIN LIGASE 1"/>
    <property type="match status" value="1"/>
</dbReference>
<dbReference type="GO" id="GO:0016874">
    <property type="term" value="F:ligase activity"/>
    <property type="evidence" value="ECO:0007669"/>
    <property type="project" value="UniProtKB-KW"/>
</dbReference>